<name>A0A6P5F0V7_ANACO</name>
<feature type="region of interest" description="Disordered" evidence="1">
    <location>
        <begin position="904"/>
        <end position="925"/>
    </location>
</feature>
<dbReference type="Gene3D" id="1.25.10.10">
    <property type="entry name" value="Leucine-rich Repeat Variant"/>
    <property type="match status" value="1"/>
</dbReference>
<dbReference type="InterPro" id="IPR016024">
    <property type="entry name" value="ARM-type_fold"/>
</dbReference>
<dbReference type="InterPro" id="IPR022075">
    <property type="entry name" value="Symplekin_C"/>
</dbReference>
<feature type="compositionally biased region" description="Polar residues" evidence="1">
    <location>
        <begin position="341"/>
        <end position="354"/>
    </location>
</feature>
<evidence type="ECO:0000259" key="2">
    <source>
        <dbReference type="Pfam" id="PF11935"/>
    </source>
</evidence>
<feature type="domain" description="Symplekin/Pta1 N-terminal" evidence="2">
    <location>
        <begin position="101"/>
        <end position="317"/>
    </location>
</feature>
<dbReference type="SUPFAM" id="SSF48371">
    <property type="entry name" value="ARM repeat"/>
    <property type="match status" value="2"/>
</dbReference>
<evidence type="ECO:0000313" key="4">
    <source>
        <dbReference type="Proteomes" id="UP000515123"/>
    </source>
</evidence>
<reference evidence="5" key="2">
    <citation type="submission" date="2025-08" db="UniProtKB">
        <authorList>
            <consortium name="RefSeq"/>
        </authorList>
    </citation>
    <scope>IDENTIFICATION</scope>
    <source>
        <tissue evidence="5">Leaf</tissue>
    </source>
</reference>
<evidence type="ECO:0000256" key="1">
    <source>
        <dbReference type="SAM" id="MobiDB-lite"/>
    </source>
</evidence>
<feature type="region of interest" description="Disordered" evidence="1">
    <location>
        <begin position="1261"/>
        <end position="1291"/>
    </location>
</feature>
<keyword evidence="4" id="KW-1185">Reference proteome</keyword>
<feature type="compositionally biased region" description="Basic and acidic residues" evidence="1">
    <location>
        <begin position="499"/>
        <end position="510"/>
    </location>
</feature>
<dbReference type="InterPro" id="IPR032460">
    <property type="entry name" value="Symplekin/Pta1_N"/>
</dbReference>
<proteinExistence type="predicted"/>
<evidence type="ECO:0000259" key="3">
    <source>
        <dbReference type="Pfam" id="PF12295"/>
    </source>
</evidence>
<dbReference type="RefSeq" id="XP_020087000.1">
    <property type="nucleotide sequence ID" value="XM_020231411.1"/>
</dbReference>
<dbReference type="GeneID" id="109709265"/>
<dbReference type="Proteomes" id="UP000515123">
    <property type="component" value="Linkage group 4"/>
</dbReference>
<dbReference type="PANTHER" id="PTHR47184:SF2">
    <property type="entry name" value="SYMPLEKIN"/>
    <property type="match status" value="1"/>
</dbReference>
<feature type="domain" description="Symplekin C-terminal" evidence="3">
    <location>
        <begin position="1043"/>
        <end position="1220"/>
    </location>
</feature>
<dbReference type="Pfam" id="PF12295">
    <property type="entry name" value="Symplekin_C"/>
    <property type="match status" value="1"/>
</dbReference>
<feature type="region of interest" description="Disordered" evidence="1">
    <location>
        <begin position="332"/>
        <end position="413"/>
    </location>
</feature>
<accession>A0A6P5F0V7</accession>
<feature type="compositionally biased region" description="Polar residues" evidence="1">
    <location>
        <begin position="397"/>
        <end position="410"/>
    </location>
</feature>
<sequence length="1291" mass="140520">MVATMAASWSDRAASLLDAARSPGEVTSQLRRLRQLKEVVLHRDPTLLPEFVPRIAELKGDAASPVRKLLAELIGDIGLNHMEFLPHMIPCLLCFLKDEAPAVTRQALITGISLFQRVLEKIVIQGLYSSEIEESMKSSWEWMLKFKGAVLSIAIEPGNEGVKLLAVKFIEVMILLYTPDPSISSDPPQEAGDGLGFNISWLRAGHPLLDVGDLAMEASQSLGLLLEQLRSPQVKSLSNSMIIVLINSLSAIARKRPSFYGRILPVLLCLDPSRTVIKGVQIPGAHHALKNAFQACLQCTHSSAEPWRVRLVEALRAINIGDLAEQTAAVSEEALPREDNNNTSSQAFNDLNNDNGRKRLISEEVTDVSEDDALSSKRVRQTPLLVQESTEEPSRAMSDSIQKGPSNDGNSGAVHQLVSMFGALAAQGQKAAGPLGILISSISSDLLAEVVIANMRNIPLTCHKEDGGELIPGMAGDSLMQLFADIFPLLKIKTSVSHDNSKSEQREEGRVTATAETTLVSSSVDAGTPIVSAGFPAALSPVSPATENGHSTTPLTIETIESNIPGLNSASSFEESKDASHTSTADLQEMSQEHVGNFSDKLTSDISSTGNMVTYLSEAQSPRIATDASQPPTTAPIVLTSQLILPKMSVTNIDLSDEAKDNLQKLAFVRILEAYKQVAVSGGFYARLPLLAHLGAEFPLELDPWDLLRKHVLSDYLNLEGHELTLRVLYRLYRETEQDQDFLSSRTATSVYETFLLTVAETLRDTFPASDKSLGRLLCEVPYLPEGILKLLEGLCSPKSNVRQDRESQSGDRVTQGLSAVWNLIVQRPSNRDRCLLIALQSAVHPVEEVRMKAIRLVANKLFPMATISQKIEDFANEKLRSIVDGIPALEVDNVDGAIHGVQKDADSEKSGNEEQPVHGVASDEHISDGQLAENAISSSLVEAQRCMSLYFALCTKKHSLLRQIFTIYKSIPKDGKQAVHRQIPILIRTIGSSPEVISIVLDPPAGSESLLMQVLQTLADGAVPSQDLISSVKKLYYSKMKDVEILLPVLPFLSKDAILPVFPSIVNLSPDKFQVALARLLQRSPHNNPPLTPSEVLIAIHGIDPEKDGIPLKKVMDACSACFEQRQVFTHQVLAKVLNQLVEQIPLPLLFMRTVIQAIGAFPSLVDFVMEIMSRLISKQIWKYPKLWVGFLKCAIQTKPQSYSVLLQLPAPQLENALNRNPVLKPPLIEHASQPSIRAALPRSTLVVLGLVQESQASGQAQASQSQAAETGSSAADGAQEVTQESASVS</sequence>
<feature type="compositionally biased region" description="Low complexity" evidence="1">
    <location>
        <begin position="1261"/>
        <end position="1277"/>
    </location>
</feature>
<feature type="compositionally biased region" description="Polar residues" evidence="1">
    <location>
        <begin position="1282"/>
        <end position="1291"/>
    </location>
</feature>
<dbReference type="InterPro" id="IPR011989">
    <property type="entry name" value="ARM-like"/>
</dbReference>
<protein>
    <submittedName>
        <fullName evidence="5">Uncharacterized protein LOC109709265 isoform X1</fullName>
    </submittedName>
</protein>
<evidence type="ECO:0000313" key="5">
    <source>
        <dbReference type="RefSeq" id="XP_020087000.1"/>
    </source>
</evidence>
<reference evidence="4" key="1">
    <citation type="journal article" date="2015" name="Nat. Genet.">
        <title>The pineapple genome and the evolution of CAM photosynthesis.</title>
        <authorList>
            <person name="Ming R."/>
            <person name="VanBuren R."/>
            <person name="Wai C.M."/>
            <person name="Tang H."/>
            <person name="Schatz M.C."/>
            <person name="Bowers J.E."/>
            <person name="Lyons E."/>
            <person name="Wang M.L."/>
            <person name="Chen J."/>
            <person name="Biggers E."/>
            <person name="Zhang J."/>
            <person name="Huang L."/>
            <person name="Zhang L."/>
            <person name="Miao W."/>
            <person name="Zhang J."/>
            <person name="Ye Z."/>
            <person name="Miao C."/>
            <person name="Lin Z."/>
            <person name="Wang H."/>
            <person name="Zhou H."/>
            <person name="Yim W.C."/>
            <person name="Priest H.D."/>
            <person name="Zheng C."/>
            <person name="Woodhouse M."/>
            <person name="Edger P.P."/>
            <person name="Guyot R."/>
            <person name="Guo H.B."/>
            <person name="Guo H."/>
            <person name="Zheng G."/>
            <person name="Singh R."/>
            <person name="Sharma A."/>
            <person name="Min X."/>
            <person name="Zheng Y."/>
            <person name="Lee H."/>
            <person name="Gurtowski J."/>
            <person name="Sedlazeck F.J."/>
            <person name="Harkess A."/>
            <person name="McKain M.R."/>
            <person name="Liao Z."/>
            <person name="Fang J."/>
            <person name="Liu J."/>
            <person name="Zhang X."/>
            <person name="Zhang Q."/>
            <person name="Hu W."/>
            <person name="Qin Y."/>
            <person name="Wang K."/>
            <person name="Chen L.Y."/>
            <person name="Shirley N."/>
            <person name="Lin Y.R."/>
            <person name="Liu L.Y."/>
            <person name="Hernandez A.G."/>
            <person name="Wright C.L."/>
            <person name="Bulone V."/>
            <person name="Tuskan G.A."/>
            <person name="Heath K."/>
            <person name="Zee F."/>
            <person name="Moore P.H."/>
            <person name="Sunkar R."/>
            <person name="Leebens-Mack J.H."/>
            <person name="Mockler T."/>
            <person name="Bennetzen J.L."/>
            <person name="Freeling M."/>
            <person name="Sankoff D."/>
            <person name="Paterson A.H."/>
            <person name="Zhu X."/>
            <person name="Yang X."/>
            <person name="Smith J.A."/>
            <person name="Cushman J.C."/>
            <person name="Paull R.E."/>
            <person name="Yu Q."/>
        </authorList>
    </citation>
    <scope>NUCLEOTIDE SEQUENCE [LARGE SCALE GENOMIC DNA]</scope>
    <source>
        <strain evidence="4">cv. F153</strain>
    </source>
</reference>
<gene>
    <name evidence="5" type="primary">LOC109709265</name>
</gene>
<dbReference type="Pfam" id="PF11935">
    <property type="entry name" value="SYMPK_PTA1_N"/>
    <property type="match status" value="1"/>
</dbReference>
<feature type="compositionally biased region" description="Acidic residues" evidence="1">
    <location>
        <begin position="364"/>
        <end position="373"/>
    </location>
</feature>
<feature type="region of interest" description="Disordered" evidence="1">
    <location>
        <begin position="497"/>
        <end position="516"/>
    </location>
</feature>
<dbReference type="OrthoDB" id="331600at2759"/>
<organism evidence="4 5">
    <name type="scientific">Ananas comosus</name>
    <name type="common">Pineapple</name>
    <name type="synonym">Ananas ananas</name>
    <dbReference type="NCBI Taxonomy" id="4615"/>
    <lineage>
        <taxon>Eukaryota</taxon>
        <taxon>Viridiplantae</taxon>
        <taxon>Streptophyta</taxon>
        <taxon>Embryophyta</taxon>
        <taxon>Tracheophyta</taxon>
        <taxon>Spermatophyta</taxon>
        <taxon>Magnoliopsida</taxon>
        <taxon>Liliopsida</taxon>
        <taxon>Poales</taxon>
        <taxon>Bromeliaceae</taxon>
        <taxon>Bromelioideae</taxon>
        <taxon>Ananas</taxon>
    </lineage>
</organism>
<dbReference type="PANTHER" id="PTHR47184">
    <property type="entry name" value="PHOSPHATIDYLINOSITOL 3-AND 4-KINASE FAMILY PROTEIN-RELATED"/>
    <property type="match status" value="1"/>
</dbReference>